<evidence type="ECO:0000256" key="7">
    <source>
        <dbReference type="SAM" id="SignalP"/>
    </source>
</evidence>
<evidence type="ECO:0000256" key="4">
    <source>
        <dbReference type="ARBA" id="ARBA00022801"/>
    </source>
</evidence>
<dbReference type="SMART" id="SM00644">
    <property type="entry name" value="Ami_2"/>
    <property type="match status" value="1"/>
</dbReference>
<dbReference type="InterPro" id="IPR002477">
    <property type="entry name" value="Peptidoglycan-bd-like"/>
</dbReference>
<dbReference type="GO" id="GO:0009254">
    <property type="term" value="P:peptidoglycan turnover"/>
    <property type="evidence" value="ECO:0007669"/>
    <property type="project" value="TreeGrafter"/>
</dbReference>
<dbReference type="CDD" id="cd06583">
    <property type="entry name" value="PGRP"/>
    <property type="match status" value="1"/>
</dbReference>
<evidence type="ECO:0000256" key="3">
    <source>
        <dbReference type="ARBA" id="ARBA00011901"/>
    </source>
</evidence>
<dbReference type="SUPFAM" id="SSF55846">
    <property type="entry name" value="N-acetylmuramoyl-L-alanine amidase-like"/>
    <property type="match status" value="1"/>
</dbReference>
<dbReference type="GO" id="GO:0019867">
    <property type="term" value="C:outer membrane"/>
    <property type="evidence" value="ECO:0007669"/>
    <property type="project" value="TreeGrafter"/>
</dbReference>
<feature type="chain" id="PRO_5021320627" description="N-acetylmuramoyl-L-alanine amidase" evidence="7">
    <location>
        <begin position="17"/>
        <end position="292"/>
    </location>
</feature>
<keyword evidence="7" id="KW-0732">Signal</keyword>
<sequence>MKIVPLLALTALVAGCATVPPPDAPRFDHSLTARAQSERIKYVILHYTVSDLPRSINTLANGTQVSAHYLLTDTSPPFFYTLVDESRQANHAGYSNWKIYNQLNAASIGIEIVNPGFRETPQGRVYAPFQQAQIDQLIPLLKDIVKRHNIPFGNILGHNDIAPQRKQDPGPMFPWKQLADAGLIPWPEPSRVTARMAGFQEQLPEVSWFQRKLAEIGYAVPQNGELDQATRNVIAVFQTKYRPSLYDGTPDAETAAMMDVLTSPVPQLPPPAATLPVTPASPAQPDVPSESN</sequence>
<organism evidence="9 10">
    <name type="scientific">Duganella callida</name>
    <dbReference type="NCBI Taxonomy" id="2561932"/>
    <lineage>
        <taxon>Bacteria</taxon>
        <taxon>Pseudomonadati</taxon>
        <taxon>Pseudomonadota</taxon>
        <taxon>Betaproteobacteria</taxon>
        <taxon>Burkholderiales</taxon>
        <taxon>Oxalobacteraceae</taxon>
        <taxon>Telluria group</taxon>
        <taxon>Duganella</taxon>
    </lineage>
</organism>
<accession>A0A4Y9SKF8</accession>
<dbReference type="PROSITE" id="PS51257">
    <property type="entry name" value="PROKAR_LIPOPROTEIN"/>
    <property type="match status" value="1"/>
</dbReference>
<evidence type="ECO:0000256" key="5">
    <source>
        <dbReference type="ARBA" id="ARBA00023316"/>
    </source>
</evidence>
<dbReference type="PANTHER" id="PTHR30417:SF1">
    <property type="entry name" value="N-ACETYLMURAMOYL-L-ALANINE AMIDASE AMID"/>
    <property type="match status" value="1"/>
</dbReference>
<evidence type="ECO:0000313" key="10">
    <source>
        <dbReference type="Proteomes" id="UP000297729"/>
    </source>
</evidence>
<dbReference type="GO" id="GO:0009253">
    <property type="term" value="P:peptidoglycan catabolic process"/>
    <property type="evidence" value="ECO:0007669"/>
    <property type="project" value="InterPro"/>
</dbReference>
<dbReference type="GO" id="GO:0008745">
    <property type="term" value="F:N-acetylmuramoyl-L-alanine amidase activity"/>
    <property type="evidence" value="ECO:0007669"/>
    <property type="project" value="UniProtKB-EC"/>
</dbReference>
<dbReference type="AlphaFoldDB" id="A0A4Y9SKF8"/>
<dbReference type="InterPro" id="IPR036365">
    <property type="entry name" value="PGBD-like_sf"/>
</dbReference>
<feature type="region of interest" description="Disordered" evidence="6">
    <location>
        <begin position="264"/>
        <end position="292"/>
    </location>
</feature>
<evidence type="ECO:0000259" key="8">
    <source>
        <dbReference type="SMART" id="SM00644"/>
    </source>
</evidence>
<dbReference type="FunFam" id="3.40.80.10:FF:000003">
    <property type="entry name" value="N-acetylmuramoyl-L-alanine amidase"/>
    <property type="match status" value="1"/>
</dbReference>
<dbReference type="InterPro" id="IPR002502">
    <property type="entry name" value="Amidase_domain"/>
</dbReference>
<evidence type="ECO:0000256" key="6">
    <source>
        <dbReference type="SAM" id="MobiDB-lite"/>
    </source>
</evidence>
<dbReference type="RefSeq" id="WP_135201903.1">
    <property type="nucleotide sequence ID" value="NZ_SPVG01000129.1"/>
</dbReference>
<keyword evidence="5" id="KW-0961">Cell wall biogenesis/degradation</keyword>
<dbReference type="Pfam" id="PF01471">
    <property type="entry name" value="PG_binding_1"/>
    <property type="match status" value="1"/>
</dbReference>
<evidence type="ECO:0000256" key="2">
    <source>
        <dbReference type="ARBA" id="ARBA00007553"/>
    </source>
</evidence>
<dbReference type="InterPro" id="IPR036366">
    <property type="entry name" value="PGBDSf"/>
</dbReference>
<evidence type="ECO:0000256" key="1">
    <source>
        <dbReference type="ARBA" id="ARBA00001561"/>
    </source>
</evidence>
<dbReference type="GO" id="GO:0071555">
    <property type="term" value="P:cell wall organization"/>
    <property type="evidence" value="ECO:0007669"/>
    <property type="project" value="UniProtKB-KW"/>
</dbReference>
<dbReference type="InterPro" id="IPR036505">
    <property type="entry name" value="Amidase/PGRP_sf"/>
</dbReference>
<keyword evidence="10" id="KW-1185">Reference proteome</keyword>
<comment type="similarity">
    <text evidence="2">Belongs to the N-acetylmuramoyl-L-alanine amidase 2 family.</text>
</comment>
<name>A0A4Y9SKF8_9BURK</name>
<dbReference type="OrthoDB" id="9794842at2"/>
<evidence type="ECO:0000313" key="9">
    <source>
        <dbReference type="EMBL" id="TFW21925.1"/>
    </source>
</evidence>
<reference evidence="9 10" key="1">
    <citation type="submission" date="2019-03" db="EMBL/GenBank/DDBJ databases">
        <title>Draft Genome Sequence of Duganella callidus sp. nov., a Novel Duganella Species Isolated from Cultivated Soil.</title>
        <authorList>
            <person name="Raths R."/>
            <person name="Peta V."/>
            <person name="Bucking H."/>
        </authorList>
    </citation>
    <scope>NUCLEOTIDE SEQUENCE [LARGE SCALE GENOMIC DNA]</scope>
    <source>
        <strain evidence="9 10">DN04</strain>
    </source>
</reference>
<dbReference type="EMBL" id="SPVG01000129">
    <property type="protein sequence ID" value="TFW21925.1"/>
    <property type="molecule type" value="Genomic_DNA"/>
</dbReference>
<feature type="domain" description="N-acetylmuramoyl-L-alanine amidase" evidence="8">
    <location>
        <begin position="28"/>
        <end position="170"/>
    </location>
</feature>
<dbReference type="Gene3D" id="3.40.80.10">
    <property type="entry name" value="Peptidoglycan recognition protein-like"/>
    <property type="match status" value="1"/>
</dbReference>
<comment type="catalytic activity">
    <reaction evidence="1">
        <text>Hydrolyzes the link between N-acetylmuramoyl residues and L-amino acid residues in certain cell-wall glycopeptides.</text>
        <dbReference type="EC" id="3.5.1.28"/>
    </reaction>
</comment>
<gene>
    <name evidence="9" type="ORF">E4L98_12605</name>
</gene>
<dbReference type="PANTHER" id="PTHR30417">
    <property type="entry name" value="N-ACETYLMURAMOYL-L-ALANINE AMIDASE AMID"/>
    <property type="match status" value="1"/>
</dbReference>
<keyword evidence="4" id="KW-0378">Hydrolase</keyword>
<protein>
    <recommendedName>
        <fullName evidence="3">N-acetylmuramoyl-L-alanine amidase</fullName>
        <ecNumber evidence="3">3.5.1.28</ecNumber>
    </recommendedName>
</protein>
<dbReference type="EC" id="3.5.1.28" evidence="3"/>
<dbReference type="Proteomes" id="UP000297729">
    <property type="component" value="Unassembled WGS sequence"/>
</dbReference>
<comment type="caution">
    <text evidence="9">The sequence shown here is derived from an EMBL/GenBank/DDBJ whole genome shotgun (WGS) entry which is preliminary data.</text>
</comment>
<proteinExistence type="inferred from homology"/>
<feature type="signal peptide" evidence="7">
    <location>
        <begin position="1"/>
        <end position="16"/>
    </location>
</feature>
<dbReference type="SUPFAM" id="SSF47090">
    <property type="entry name" value="PGBD-like"/>
    <property type="match status" value="1"/>
</dbReference>
<dbReference type="Gene3D" id="1.10.101.10">
    <property type="entry name" value="PGBD-like superfamily/PGBD"/>
    <property type="match status" value="1"/>
</dbReference>
<dbReference type="InterPro" id="IPR051206">
    <property type="entry name" value="NAMLAA_amidase_2"/>
</dbReference>
<dbReference type="Pfam" id="PF01510">
    <property type="entry name" value="Amidase_2"/>
    <property type="match status" value="1"/>
</dbReference>